<keyword evidence="3" id="KW-1185">Reference proteome</keyword>
<feature type="region of interest" description="Disordered" evidence="1">
    <location>
        <begin position="202"/>
        <end position="231"/>
    </location>
</feature>
<organism evidence="2">
    <name type="scientific">Fonticula alba</name>
    <name type="common">Slime mold</name>
    <dbReference type="NCBI Taxonomy" id="691883"/>
    <lineage>
        <taxon>Eukaryota</taxon>
        <taxon>Rotosphaerida</taxon>
        <taxon>Fonticulaceae</taxon>
        <taxon>Fonticula</taxon>
    </lineage>
</organism>
<name>A0A058ZB97_FONAL</name>
<protein>
    <submittedName>
        <fullName evidence="2">Uncharacterized protein</fullName>
    </submittedName>
</protein>
<dbReference type="Proteomes" id="UP000030693">
    <property type="component" value="Unassembled WGS sequence"/>
</dbReference>
<evidence type="ECO:0000313" key="2">
    <source>
        <dbReference type="EMBL" id="KCV71206.1"/>
    </source>
</evidence>
<proteinExistence type="predicted"/>
<evidence type="ECO:0000313" key="3">
    <source>
        <dbReference type="Proteomes" id="UP000030693"/>
    </source>
</evidence>
<reference evidence="2" key="1">
    <citation type="submission" date="2013-04" db="EMBL/GenBank/DDBJ databases">
        <title>The Genome Sequence of Fonticula alba ATCC 38817.</title>
        <authorList>
            <consortium name="The Broad Institute Genomics Platform"/>
            <person name="Russ C."/>
            <person name="Cuomo C."/>
            <person name="Burger G."/>
            <person name="Gray M.W."/>
            <person name="Holland P.W.H."/>
            <person name="King N."/>
            <person name="Lang F.B.F."/>
            <person name="Roger A.J."/>
            <person name="Ruiz-Trillo I."/>
            <person name="Brown M."/>
            <person name="Walker B."/>
            <person name="Young S."/>
            <person name="Zeng Q."/>
            <person name="Gargeya S."/>
            <person name="Fitzgerald M."/>
            <person name="Haas B."/>
            <person name="Abouelleil A."/>
            <person name="Allen A.W."/>
            <person name="Alvarado L."/>
            <person name="Arachchi H.M."/>
            <person name="Berlin A.M."/>
            <person name="Chapman S.B."/>
            <person name="Gainer-Dewar J."/>
            <person name="Goldberg J."/>
            <person name="Griggs A."/>
            <person name="Gujja S."/>
            <person name="Hansen M."/>
            <person name="Howarth C."/>
            <person name="Imamovic A."/>
            <person name="Ireland A."/>
            <person name="Larimer J."/>
            <person name="McCowan C."/>
            <person name="Murphy C."/>
            <person name="Pearson M."/>
            <person name="Poon T.W."/>
            <person name="Priest M."/>
            <person name="Roberts A."/>
            <person name="Saif S."/>
            <person name="Shea T."/>
            <person name="Sisk P."/>
            <person name="Sykes S."/>
            <person name="Wortman J."/>
            <person name="Nusbaum C."/>
            <person name="Birren B."/>
        </authorList>
    </citation>
    <scope>NUCLEOTIDE SEQUENCE [LARGE SCALE GENOMIC DNA]</scope>
    <source>
        <strain evidence="2">ATCC 38817</strain>
    </source>
</reference>
<dbReference type="AlphaFoldDB" id="A0A058ZB97"/>
<dbReference type="GeneID" id="20526882"/>
<gene>
    <name evidence="2" type="ORF">H696_02157</name>
</gene>
<dbReference type="EMBL" id="KB932203">
    <property type="protein sequence ID" value="KCV71206.1"/>
    <property type="molecule type" value="Genomic_DNA"/>
</dbReference>
<accession>A0A058ZB97</accession>
<sequence>MLTDEMIDRQHWESLSWPQKVESKLRSFFGFQQNLAAIPDYRLFWRSDNDLKRLISSGRTVLLMLMTPGNPYSEAVANTSRRLAFRLRSPEEQAASQEIAFLCVDCSRFTDFCRSRGMGDSNKVELIQPRPIESATHSSRRFAVTISTIEYDLVSEFGLISALRRFGVFDPLTSQFAHPVAREKAQRQAHMLSILDDYEAENASSDVTAPEAVPESATMSAGAPATPETPA</sequence>
<evidence type="ECO:0000256" key="1">
    <source>
        <dbReference type="SAM" id="MobiDB-lite"/>
    </source>
</evidence>
<dbReference type="RefSeq" id="XP_009494329.1">
    <property type="nucleotide sequence ID" value="XM_009496054.1"/>
</dbReference>